<dbReference type="PANTHER" id="PTHR34478">
    <property type="entry name" value="PROTEIN LEMA"/>
    <property type="match status" value="1"/>
</dbReference>
<feature type="transmembrane region" description="Helical" evidence="6">
    <location>
        <begin position="6"/>
        <end position="28"/>
    </location>
</feature>
<evidence type="ECO:0000256" key="3">
    <source>
        <dbReference type="ARBA" id="ARBA00022692"/>
    </source>
</evidence>
<dbReference type="AlphaFoldDB" id="A0A9D1REQ0"/>
<comment type="similarity">
    <text evidence="2">Belongs to the LemA family.</text>
</comment>
<dbReference type="GO" id="GO:0016020">
    <property type="term" value="C:membrane"/>
    <property type="evidence" value="ECO:0007669"/>
    <property type="project" value="UniProtKB-SubCell"/>
</dbReference>
<dbReference type="Gene3D" id="1.20.1440.20">
    <property type="entry name" value="LemA-like domain"/>
    <property type="match status" value="1"/>
</dbReference>
<keyword evidence="5 6" id="KW-0472">Membrane</keyword>
<dbReference type="EMBL" id="DXGE01000008">
    <property type="protein sequence ID" value="HIW85181.1"/>
    <property type="molecule type" value="Genomic_DNA"/>
</dbReference>
<evidence type="ECO:0000256" key="1">
    <source>
        <dbReference type="ARBA" id="ARBA00004167"/>
    </source>
</evidence>
<dbReference type="SUPFAM" id="SSF140478">
    <property type="entry name" value="LemA-like"/>
    <property type="match status" value="1"/>
</dbReference>
<comment type="subcellular location">
    <subcellularLocation>
        <location evidence="1">Membrane</location>
        <topology evidence="1">Single-pass membrane protein</topology>
    </subcellularLocation>
</comment>
<comment type="caution">
    <text evidence="7">The sequence shown here is derived from an EMBL/GenBank/DDBJ whole genome shotgun (WGS) entry which is preliminary data.</text>
</comment>
<dbReference type="Proteomes" id="UP000824205">
    <property type="component" value="Unassembled WGS sequence"/>
</dbReference>
<proteinExistence type="inferred from homology"/>
<organism evidence="7 8">
    <name type="scientific">Candidatus Eubacterium faecipullorum</name>
    <dbReference type="NCBI Taxonomy" id="2838571"/>
    <lineage>
        <taxon>Bacteria</taxon>
        <taxon>Bacillati</taxon>
        <taxon>Bacillota</taxon>
        <taxon>Clostridia</taxon>
        <taxon>Eubacteriales</taxon>
        <taxon>Eubacteriaceae</taxon>
        <taxon>Eubacterium</taxon>
    </lineage>
</organism>
<protein>
    <submittedName>
        <fullName evidence="7">LemA family protein</fullName>
    </submittedName>
</protein>
<keyword evidence="4 6" id="KW-1133">Transmembrane helix</keyword>
<evidence type="ECO:0000256" key="2">
    <source>
        <dbReference type="ARBA" id="ARBA00008854"/>
    </source>
</evidence>
<reference evidence="7" key="1">
    <citation type="journal article" date="2021" name="PeerJ">
        <title>Extensive microbial diversity within the chicken gut microbiome revealed by metagenomics and culture.</title>
        <authorList>
            <person name="Gilroy R."/>
            <person name="Ravi A."/>
            <person name="Getino M."/>
            <person name="Pursley I."/>
            <person name="Horton D.L."/>
            <person name="Alikhan N.F."/>
            <person name="Baker D."/>
            <person name="Gharbi K."/>
            <person name="Hall N."/>
            <person name="Watson M."/>
            <person name="Adriaenssens E.M."/>
            <person name="Foster-Nyarko E."/>
            <person name="Jarju S."/>
            <person name="Secka A."/>
            <person name="Antonio M."/>
            <person name="Oren A."/>
            <person name="Chaudhuri R.R."/>
            <person name="La Ragione R."/>
            <person name="Hildebrand F."/>
            <person name="Pallen M.J."/>
        </authorList>
    </citation>
    <scope>NUCLEOTIDE SEQUENCE</scope>
    <source>
        <strain evidence="7">421</strain>
    </source>
</reference>
<evidence type="ECO:0000256" key="6">
    <source>
        <dbReference type="SAM" id="Phobius"/>
    </source>
</evidence>
<sequence length="193" mass="21535">MGAGAIAAVVIVAVIVLIVLILGIYTGATYNSLVNLKNTVEEAFATMDVYLKKRWDLIPNIVESVKGYAKHEAATLQSVISARNGRYSEMTADQKLQANAELSRGLAGFNILAEQYPDLKANQNFLDLNNQLQRTEEDIANARKYYNAVVKNYNNKIEMFPSSIIAKMFKFGKKQMFVIENEAEKQAVKVDFS</sequence>
<evidence type="ECO:0000256" key="5">
    <source>
        <dbReference type="ARBA" id="ARBA00023136"/>
    </source>
</evidence>
<evidence type="ECO:0000313" key="7">
    <source>
        <dbReference type="EMBL" id="HIW85181.1"/>
    </source>
</evidence>
<dbReference type="InterPro" id="IPR023353">
    <property type="entry name" value="LemA-like_dom_sf"/>
</dbReference>
<keyword evidence="3 6" id="KW-0812">Transmembrane</keyword>
<accession>A0A9D1REQ0</accession>
<dbReference type="InterPro" id="IPR007156">
    <property type="entry name" value="MamQ_LemA"/>
</dbReference>
<gene>
    <name evidence="7" type="ORF">IAA48_01660</name>
</gene>
<evidence type="ECO:0000256" key="4">
    <source>
        <dbReference type="ARBA" id="ARBA00022989"/>
    </source>
</evidence>
<name>A0A9D1REQ0_9FIRM</name>
<reference evidence="7" key="2">
    <citation type="submission" date="2021-04" db="EMBL/GenBank/DDBJ databases">
        <authorList>
            <person name="Gilroy R."/>
        </authorList>
    </citation>
    <scope>NUCLEOTIDE SEQUENCE</scope>
    <source>
        <strain evidence="7">421</strain>
    </source>
</reference>
<evidence type="ECO:0000313" key="8">
    <source>
        <dbReference type="Proteomes" id="UP000824205"/>
    </source>
</evidence>
<dbReference type="Pfam" id="PF04011">
    <property type="entry name" value="LemA"/>
    <property type="match status" value="1"/>
</dbReference>
<dbReference type="PANTHER" id="PTHR34478:SF1">
    <property type="entry name" value="PROTEIN LEMA"/>
    <property type="match status" value="1"/>
</dbReference>